<accession>A0A7E4V1M0</accession>
<dbReference type="PANTHER" id="PTHR12471:SF7">
    <property type="entry name" value="V-TYPE PROTON ATPASE SUBUNIT S1"/>
    <property type="match status" value="1"/>
</dbReference>
<evidence type="ECO:0000256" key="3">
    <source>
        <dbReference type="ARBA" id="ARBA00022692"/>
    </source>
</evidence>
<reference evidence="11" key="2">
    <citation type="submission" date="2020-10" db="UniProtKB">
        <authorList>
            <consortium name="WormBaseParasite"/>
        </authorList>
    </citation>
    <scope>IDENTIFICATION</scope>
</reference>
<evidence type="ECO:0000256" key="1">
    <source>
        <dbReference type="ARBA" id="ARBA00004167"/>
    </source>
</evidence>
<dbReference type="GO" id="GO:0030641">
    <property type="term" value="P:regulation of cellular pH"/>
    <property type="evidence" value="ECO:0007669"/>
    <property type="project" value="TreeGrafter"/>
</dbReference>
<feature type="domain" description="V-type proton ATPase subunit S1/VOA1 transmembrane" evidence="9">
    <location>
        <begin position="398"/>
        <end position="436"/>
    </location>
</feature>
<comment type="subcellular location">
    <subcellularLocation>
        <location evidence="1">Membrane</location>
        <topology evidence="1">Single-pass membrane protein</topology>
    </subcellularLocation>
</comment>
<reference evidence="10" key="1">
    <citation type="journal article" date="2013" name="Genetics">
        <title>The draft genome and transcriptome of Panagrellus redivivus are shaped by the harsh demands of a free-living lifestyle.</title>
        <authorList>
            <person name="Srinivasan J."/>
            <person name="Dillman A.R."/>
            <person name="Macchietto M.G."/>
            <person name="Heikkinen L."/>
            <person name="Lakso M."/>
            <person name="Fracchia K.M."/>
            <person name="Antoshechkin I."/>
            <person name="Mortazavi A."/>
            <person name="Wong G."/>
            <person name="Sternberg P.W."/>
        </authorList>
    </citation>
    <scope>NUCLEOTIDE SEQUENCE [LARGE SCALE GENOMIC DNA]</scope>
    <source>
        <strain evidence="10">MT8872</strain>
    </source>
</reference>
<keyword evidence="3 7" id="KW-0812">Transmembrane</keyword>
<dbReference type="GO" id="GO:0001671">
    <property type="term" value="F:ATPase activator activity"/>
    <property type="evidence" value="ECO:0007669"/>
    <property type="project" value="TreeGrafter"/>
</dbReference>
<evidence type="ECO:0000259" key="9">
    <source>
        <dbReference type="Pfam" id="PF20520"/>
    </source>
</evidence>
<dbReference type="Pfam" id="PF20520">
    <property type="entry name" value="Ac45-VOA1_TM"/>
    <property type="match status" value="1"/>
</dbReference>
<evidence type="ECO:0000256" key="2">
    <source>
        <dbReference type="ARBA" id="ARBA00009037"/>
    </source>
</evidence>
<dbReference type="AlphaFoldDB" id="A0A7E4V1M0"/>
<keyword evidence="4 7" id="KW-1133">Transmembrane helix</keyword>
<evidence type="ECO:0000256" key="8">
    <source>
        <dbReference type="SAM" id="SignalP"/>
    </source>
</evidence>
<evidence type="ECO:0000256" key="4">
    <source>
        <dbReference type="ARBA" id="ARBA00022989"/>
    </source>
</evidence>
<feature type="chain" id="PRO_5028865648" evidence="8">
    <location>
        <begin position="20"/>
        <end position="448"/>
    </location>
</feature>
<organism evidence="10 11">
    <name type="scientific">Panagrellus redivivus</name>
    <name type="common">Microworm</name>
    <dbReference type="NCBI Taxonomy" id="6233"/>
    <lineage>
        <taxon>Eukaryota</taxon>
        <taxon>Metazoa</taxon>
        <taxon>Ecdysozoa</taxon>
        <taxon>Nematoda</taxon>
        <taxon>Chromadorea</taxon>
        <taxon>Rhabditida</taxon>
        <taxon>Tylenchina</taxon>
        <taxon>Panagrolaimomorpha</taxon>
        <taxon>Panagrolaimoidea</taxon>
        <taxon>Panagrolaimidae</taxon>
        <taxon>Panagrellus</taxon>
    </lineage>
</organism>
<evidence type="ECO:0000313" key="11">
    <source>
        <dbReference type="WBParaSite" id="Pan_g15354.t1"/>
    </source>
</evidence>
<dbReference type="InterPro" id="IPR046756">
    <property type="entry name" value="VAS1/VOA1_TM"/>
</dbReference>
<feature type="region of interest" description="Disordered" evidence="6">
    <location>
        <begin position="152"/>
        <end position="177"/>
    </location>
</feature>
<evidence type="ECO:0000313" key="10">
    <source>
        <dbReference type="Proteomes" id="UP000492821"/>
    </source>
</evidence>
<feature type="transmembrane region" description="Helical" evidence="7">
    <location>
        <begin position="405"/>
        <end position="425"/>
    </location>
</feature>
<keyword evidence="10" id="KW-1185">Reference proteome</keyword>
<dbReference type="Proteomes" id="UP000492821">
    <property type="component" value="Unassembled WGS sequence"/>
</dbReference>
<dbReference type="GO" id="GO:0033176">
    <property type="term" value="C:proton-transporting V-type ATPase complex"/>
    <property type="evidence" value="ECO:0007669"/>
    <property type="project" value="TreeGrafter"/>
</dbReference>
<evidence type="ECO:0000256" key="7">
    <source>
        <dbReference type="SAM" id="Phobius"/>
    </source>
</evidence>
<dbReference type="WBParaSite" id="Pan_g15354.t1">
    <property type="protein sequence ID" value="Pan_g15354.t1"/>
    <property type="gene ID" value="Pan_g15354"/>
</dbReference>
<evidence type="ECO:0000256" key="5">
    <source>
        <dbReference type="ARBA" id="ARBA00023136"/>
    </source>
</evidence>
<evidence type="ECO:0000256" key="6">
    <source>
        <dbReference type="SAM" id="MobiDB-lite"/>
    </source>
</evidence>
<feature type="signal peptide" evidence="8">
    <location>
        <begin position="1"/>
        <end position="19"/>
    </location>
</feature>
<comment type="similarity">
    <text evidence="2">Belongs to the vacuolar ATPase subunit S1 family.</text>
</comment>
<proteinExistence type="inferred from homology"/>
<dbReference type="InterPro" id="IPR008388">
    <property type="entry name" value="Ac45_acc_su"/>
</dbReference>
<keyword evidence="8" id="KW-0732">Signal</keyword>
<sequence>MRLFLSTIALALTVIPSLAEDAVVWSNDKDVSASSATQLASSDNVVILALDDFTLASFSKAANAYSNDASSQHDTSVIAAIRAAKYHASQDVSSISPTTSATVIRAATWDQLNEEFSALELPSGYTGILVNAAILQNPRVKRVSINDNDVDFAADDEAPRPKSKSRARQSSSNSALTAGGSVPVVIPRYGAAETYDLKAGPSCLLYVENITVVVLHSTTIGNVQKALTIPLGSKDGDSYKYGYSCDSVKNFNTTKPFSFTIEYTVGDTYNAVWGKTNAASIQPQTFTVTLSFNSSDGFFLTNAEVSGLSVDAGKEPDFLTEKATVDGSAIHPRAVPLRAYFGYNFACGQTQAIFFNSSVANVLVGVVFDNIQIQASGILATAENQVPQFTRATADCVGTFSAGSWMGIITSIILFSVFMFGYLMLNSVQTMDRFDDPKQKQIVINFKE</sequence>
<protein>
    <submittedName>
        <fullName evidence="11">Ac45-VOA1_TM domain-containing protein</fullName>
    </submittedName>
</protein>
<name>A0A7E4V1M0_PANRE</name>
<keyword evidence="5 7" id="KW-0472">Membrane</keyword>
<dbReference type="PANTHER" id="PTHR12471">
    <property type="entry name" value="VACUOLAR ATP SYNTHASE SUBUNIT S1"/>
    <property type="match status" value="1"/>
</dbReference>